<keyword evidence="2" id="KW-1185">Reference proteome</keyword>
<dbReference type="InParanoid" id="F4RUN2"/>
<name>F4RUN2_MELLP</name>
<dbReference type="KEGG" id="mlr:MELLADRAFT_65259"/>
<reference evidence="2" key="1">
    <citation type="journal article" date="2011" name="Proc. Natl. Acad. Sci. U.S.A.">
        <title>Obligate biotrophy features unraveled by the genomic analysis of rust fungi.</title>
        <authorList>
            <person name="Duplessis S."/>
            <person name="Cuomo C.A."/>
            <person name="Lin Y.-C."/>
            <person name="Aerts A."/>
            <person name="Tisserant E."/>
            <person name="Veneault-Fourrey C."/>
            <person name="Joly D.L."/>
            <person name="Hacquard S."/>
            <person name="Amselem J."/>
            <person name="Cantarel B.L."/>
            <person name="Chiu R."/>
            <person name="Coutinho P.M."/>
            <person name="Feau N."/>
            <person name="Field M."/>
            <person name="Frey P."/>
            <person name="Gelhaye E."/>
            <person name="Goldberg J."/>
            <person name="Grabherr M.G."/>
            <person name="Kodira C.D."/>
            <person name="Kohler A."/>
            <person name="Kuees U."/>
            <person name="Lindquist E.A."/>
            <person name="Lucas S.M."/>
            <person name="Mago R."/>
            <person name="Mauceli E."/>
            <person name="Morin E."/>
            <person name="Murat C."/>
            <person name="Pangilinan J.L."/>
            <person name="Park R."/>
            <person name="Pearson M."/>
            <person name="Quesneville H."/>
            <person name="Rouhier N."/>
            <person name="Sakthikumar S."/>
            <person name="Salamov A.A."/>
            <person name="Schmutz J."/>
            <person name="Selles B."/>
            <person name="Shapiro H."/>
            <person name="Tanguay P."/>
            <person name="Tuskan G.A."/>
            <person name="Henrissat B."/>
            <person name="Van de Peer Y."/>
            <person name="Rouze P."/>
            <person name="Ellis J.G."/>
            <person name="Dodds P.N."/>
            <person name="Schein J.E."/>
            <person name="Zhong S."/>
            <person name="Hamelin R.C."/>
            <person name="Grigoriev I.V."/>
            <person name="Szabo L.J."/>
            <person name="Martin F."/>
        </authorList>
    </citation>
    <scope>NUCLEOTIDE SEQUENCE [LARGE SCALE GENOMIC DNA]</scope>
    <source>
        <strain evidence="2">98AG31 / pathotype 3-4-7</strain>
    </source>
</reference>
<protein>
    <submittedName>
        <fullName evidence="1">Uncharacterized protein</fullName>
    </submittedName>
</protein>
<gene>
    <name evidence="1" type="ORF">MELLADRAFT_65259</name>
</gene>
<dbReference type="RefSeq" id="XP_007412754.1">
    <property type="nucleotide sequence ID" value="XM_007412692.1"/>
</dbReference>
<proteinExistence type="predicted"/>
<evidence type="ECO:0000313" key="2">
    <source>
        <dbReference type="Proteomes" id="UP000001072"/>
    </source>
</evidence>
<accession>F4RUN2</accession>
<dbReference type="EMBL" id="GL883121">
    <property type="protein sequence ID" value="EGG03961.1"/>
    <property type="molecule type" value="Genomic_DNA"/>
</dbReference>
<dbReference type="AlphaFoldDB" id="F4RUN2"/>
<dbReference type="HOGENOM" id="CLU_1759216_0_0_1"/>
<dbReference type="Proteomes" id="UP000001072">
    <property type="component" value="Unassembled WGS sequence"/>
</dbReference>
<sequence length="148" mass="16022">MSPKSSEFFKPVELISDGKAGDAFDRAKKAITTSVGDKVFDDLKGITSEEEQKISTIRVTAQKAEATFVAKIQQSGRESPEGLEYFRGMISNKVLKLTALLLIMESDIEKNGSTHVSSDTPDEVKKLLNKNISLDKAAAGQTQKGVDG</sequence>
<dbReference type="VEuPathDB" id="FungiDB:MELLADRAFT_65259"/>
<evidence type="ECO:0000313" key="1">
    <source>
        <dbReference type="EMBL" id="EGG03961.1"/>
    </source>
</evidence>
<dbReference type="GeneID" id="18930411"/>
<dbReference type="PANTHER" id="PTHR38849">
    <property type="entry name" value="SMALL SECRETED PROTEIN"/>
    <property type="match status" value="1"/>
</dbReference>
<dbReference type="PANTHER" id="PTHR38849:SF1">
    <property type="entry name" value="SMALL SECRETED PROTEIN"/>
    <property type="match status" value="1"/>
</dbReference>
<organism evidence="2">
    <name type="scientific">Melampsora larici-populina (strain 98AG31 / pathotype 3-4-7)</name>
    <name type="common">Poplar leaf rust fungus</name>
    <dbReference type="NCBI Taxonomy" id="747676"/>
    <lineage>
        <taxon>Eukaryota</taxon>
        <taxon>Fungi</taxon>
        <taxon>Dikarya</taxon>
        <taxon>Basidiomycota</taxon>
        <taxon>Pucciniomycotina</taxon>
        <taxon>Pucciniomycetes</taxon>
        <taxon>Pucciniales</taxon>
        <taxon>Melampsoraceae</taxon>
        <taxon>Melampsora</taxon>
    </lineage>
</organism>
<dbReference type="OrthoDB" id="2151417at2759"/>